<reference evidence="1" key="1">
    <citation type="journal article" date="2018" name="Genome Biol. Evol.">
        <title>Genomics and development of Lentinus tigrinus, a white-rot wood-decaying mushroom with dimorphic fruiting bodies.</title>
        <authorList>
            <person name="Wu B."/>
            <person name="Xu Z."/>
            <person name="Knudson A."/>
            <person name="Carlson A."/>
            <person name="Chen N."/>
            <person name="Kovaka S."/>
            <person name="LaButti K."/>
            <person name="Lipzen A."/>
            <person name="Pennachio C."/>
            <person name="Riley R."/>
            <person name="Schakwitz W."/>
            <person name="Umezawa K."/>
            <person name="Ohm R.A."/>
            <person name="Grigoriev I.V."/>
            <person name="Nagy L.G."/>
            <person name="Gibbons J."/>
            <person name="Hibbett D."/>
        </authorList>
    </citation>
    <scope>NUCLEOTIDE SEQUENCE [LARGE SCALE GENOMIC DNA]</scope>
    <source>
        <strain evidence="1">ALCF2SS1-6</strain>
    </source>
</reference>
<gene>
    <name evidence="1" type="ORF">L227DRAFT_333294</name>
</gene>
<evidence type="ECO:0000313" key="2">
    <source>
        <dbReference type="Proteomes" id="UP000313359"/>
    </source>
</evidence>
<evidence type="ECO:0000313" key="1">
    <source>
        <dbReference type="EMBL" id="RPD55054.1"/>
    </source>
</evidence>
<dbReference type="AlphaFoldDB" id="A0A5C2RUP9"/>
<name>A0A5C2RUP9_9APHY</name>
<organism evidence="1 2">
    <name type="scientific">Lentinus tigrinus ALCF2SS1-6</name>
    <dbReference type="NCBI Taxonomy" id="1328759"/>
    <lineage>
        <taxon>Eukaryota</taxon>
        <taxon>Fungi</taxon>
        <taxon>Dikarya</taxon>
        <taxon>Basidiomycota</taxon>
        <taxon>Agaricomycotina</taxon>
        <taxon>Agaricomycetes</taxon>
        <taxon>Polyporales</taxon>
        <taxon>Polyporaceae</taxon>
        <taxon>Lentinus</taxon>
    </lineage>
</organism>
<protein>
    <submittedName>
        <fullName evidence="1">Uncharacterized protein</fullName>
    </submittedName>
</protein>
<keyword evidence="2" id="KW-1185">Reference proteome</keyword>
<accession>A0A5C2RUP9</accession>
<dbReference type="EMBL" id="ML122299">
    <property type="protein sequence ID" value="RPD55054.1"/>
    <property type="molecule type" value="Genomic_DNA"/>
</dbReference>
<dbReference type="Proteomes" id="UP000313359">
    <property type="component" value="Unassembled WGS sequence"/>
</dbReference>
<sequence length="185" mass="21067">MRHSHGRRSAPGPVRSRLRTVSCCDFGAEVATSVHNASVDAPPRRDLEELRHASVQVPLALRSRSAPCIPRHCCSLFRCVTFSLATWILIPSLAEFIDHTRPQQLCASASVQGCVRYSTSQLALCDRRVNRTWLYSSRTGTERPRFVYSPSHRSERPMKMSTCEIIALSPWYLRERGYIHRCPRT</sequence>
<proteinExistence type="predicted"/>